<dbReference type="AlphaFoldDB" id="W2IZA2"/>
<reference evidence="2" key="1">
    <citation type="submission" date="2013-11" db="EMBL/GenBank/DDBJ databases">
        <title>The Genome Sequence of Phytophthora parasitica CJ05E6.</title>
        <authorList>
            <consortium name="The Broad Institute Genomics Platform"/>
            <person name="Russ C."/>
            <person name="Tyler B."/>
            <person name="Panabieres F."/>
            <person name="Shan W."/>
            <person name="Tripathy S."/>
            <person name="Grunwald N."/>
            <person name="Machado M."/>
            <person name="Johnson C.S."/>
            <person name="Arredondo F."/>
            <person name="Hong C."/>
            <person name="Coffey M."/>
            <person name="Young S.K."/>
            <person name="Zeng Q."/>
            <person name="Gargeya S."/>
            <person name="Fitzgerald M."/>
            <person name="Abouelleil A."/>
            <person name="Alvarado L."/>
            <person name="Chapman S.B."/>
            <person name="Gainer-Dewar J."/>
            <person name="Goldberg J."/>
            <person name="Griggs A."/>
            <person name="Gujja S."/>
            <person name="Hansen M."/>
            <person name="Howarth C."/>
            <person name="Imamovic A."/>
            <person name="Ireland A."/>
            <person name="Larimer J."/>
            <person name="McCowan C."/>
            <person name="Murphy C."/>
            <person name="Pearson M."/>
            <person name="Poon T.W."/>
            <person name="Priest M."/>
            <person name="Roberts A."/>
            <person name="Saif S."/>
            <person name="Shea T."/>
            <person name="Sykes S."/>
            <person name="Wortman J."/>
            <person name="Nusbaum C."/>
            <person name="Birren B."/>
        </authorList>
    </citation>
    <scope>NUCLEOTIDE SEQUENCE [LARGE SCALE GENOMIC DNA]</scope>
    <source>
        <strain evidence="2">CJ05E6</strain>
    </source>
</reference>
<feature type="region of interest" description="Disordered" evidence="1">
    <location>
        <begin position="1"/>
        <end position="24"/>
    </location>
</feature>
<dbReference type="EMBL" id="KI673214">
    <property type="protein sequence ID" value="ETL38857.1"/>
    <property type="molecule type" value="Genomic_DNA"/>
</dbReference>
<evidence type="ECO:0000313" key="2">
    <source>
        <dbReference type="EMBL" id="ETL38857.1"/>
    </source>
</evidence>
<dbReference type="Proteomes" id="UP000053864">
    <property type="component" value="Unassembled WGS sequence"/>
</dbReference>
<evidence type="ECO:0000256" key="1">
    <source>
        <dbReference type="SAM" id="MobiDB-lite"/>
    </source>
</evidence>
<protein>
    <recommendedName>
        <fullName evidence="3">HTH psq-type domain-containing protein</fullName>
    </recommendedName>
</protein>
<feature type="compositionally biased region" description="Basic residues" evidence="1">
    <location>
        <begin position="9"/>
        <end position="19"/>
    </location>
</feature>
<accession>W2IZA2</accession>
<gene>
    <name evidence="2" type="ORF">L916_09657</name>
</gene>
<proteinExistence type="predicted"/>
<organism evidence="2">
    <name type="scientific">Phytophthora nicotianae</name>
    <name type="common">Potato buckeye rot agent</name>
    <name type="synonym">Phytophthora parasitica</name>
    <dbReference type="NCBI Taxonomy" id="4792"/>
    <lineage>
        <taxon>Eukaryota</taxon>
        <taxon>Sar</taxon>
        <taxon>Stramenopiles</taxon>
        <taxon>Oomycota</taxon>
        <taxon>Peronosporomycetes</taxon>
        <taxon>Peronosporales</taxon>
        <taxon>Peronosporaceae</taxon>
        <taxon>Phytophthora</taxon>
    </lineage>
</organism>
<dbReference type="VEuPathDB" id="FungiDB:PPTG_01453"/>
<evidence type="ECO:0008006" key="3">
    <source>
        <dbReference type="Google" id="ProtNLM"/>
    </source>
</evidence>
<sequence>MVMIGQLSPKKKKKKQRSYRFREKRDSVRRMQEVGVEEVARELQCARGTAHGWWQQTDKLLSFTGHATSKTMKEQGRQELFPDVAAIVTFMKAKRRAELVSTTPSHIC</sequence>
<name>W2IZA2_PHYNI</name>